<dbReference type="AlphaFoldDB" id="A0A316G6V3"/>
<dbReference type="Proteomes" id="UP000245390">
    <property type="component" value="Unassembled WGS sequence"/>
</dbReference>
<protein>
    <recommendedName>
        <fullName evidence="4">Phosphoadenosine phosphosulfate reductase</fullName>
    </recommendedName>
</protein>
<reference evidence="2 3" key="1">
    <citation type="submission" date="2018-05" db="EMBL/GenBank/DDBJ databases">
        <title>Genomic Encyclopedia of Type Strains, Phase IV (KMG-IV): sequencing the most valuable type-strain genomes for metagenomic binning, comparative biology and taxonomic classification.</title>
        <authorList>
            <person name="Goeker M."/>
        </authorList>
    </citation>
    <scope>NUCLEOTIDE SEQUENCE [LARGE SCALE GENOMIC DNA]</scope>
    <source>
        <strain evidence="2 3">DSM 103371</strain>
    </source>
</reference>
<organism evidence="2 3">
    <name type="scientific">Silicimonas algicola</name>
    <dbReference type="NCBI Taxonomy" id="1826607"/>
    <lineage>
        <taxon>Bacteria</taxon>
        <taxon>Pseudomonadati</taxon>
        <taxon>Pseudomonadota</taxon>
        <taxon>Alphaproteobacteria</taxon>
        <taxon>Rhodobacterales</taxon>
        <taxon>Paracoccaceae</taxon>
    </lineage>
</organism>
<dbReference type="OrthoDB" id="1997677at2"/>
<gene>
    <name evidence="2" type="ORF">C8D95_10681</name>
</gene>
<evidence type="ECO:0008006" key="4">
    <source>
        <dbReference type="Google" id="ProtNLM"/>
    </source>
</evidence>
<feature type="region of interest" description="Disordered" evidence="1">
    <location>
        <begin position="304"/>
        <end position="329"/>
    </location>
</feature>
<accession>A0A316G6V3</accession>
<evidence type="ECO:0000256" key="1">
    <source>
        <dbReference type="SAM" id="MobiDB-lite"/>
    </source>
</evidence>
<keyword evidence="3" id="KW-1185">Reference proteome</keyword>
<evidence type="ECO:0000313" key="3">
    <source>
        <dbReference type="Proteomes" id="UP000245390"/>
    </source>
</evidence>
<dbReference type="EMBL" id="QGGV01000006">
    <property type="protein sequence ID" value="PWK55686.1"/>
    <property type="molecule type" value="Genomic_DNA"/>
</dbReference>
<evidence type="ECO:0000313" key="2">
    <source>
        <dbReference type="EMBL" id="PWK55686.1"/>
    </source>
</evidence>
<dbReference type="KEGG" id="salo:EF888_16520"/>
<comment type="caution">
    <text evidence="2">The sequence shown here is derived from an EMBL/GenBank/DDBJ whole genome shotgun (WGS) entry which is preliminary data.</text>
</comment>
<proteinExistence type="predicted"/>
<name>A0A316G6V3_9RHOB</name>
<sequence length="329" mass="37114">MVAGAAISTDLSDSEWLHALREIGEREGYYTSLGDDHAAVFIEQSHDVLFVSFETLFTIRSVSDTGMPLAFDMAARKGWSHLTLIATRQDWFRDRRLFSYFDGLVDHGFFENFDRVIFYGAGMCGYAAAAFSVAAPGSTALLVSPQATLDRRLTGWDDRFPSTRRLEFRSRYGYAPDMIEAAEAAYVLFDPEETEDAMHASLFRGPNVHHFRYRRGRAGAIESDLRTLSLISKLSDHASRGTLDFATLAHEMRKRRRHVPYLRALLSRVLAEDRPRLTARLCRAVLAEQPIPRFKHHLEAAERRIAAGNGHSQDPVDDEDETADSPQVS</sequence>
<dbReference type="RefSeq" id="WP_109759771.1">
    <property type="nucleotide sequence ID" value="NZ_QGGV01000006.1"/>
</dbReference>